<keyword evidence="11" id="KW-1185">Reference proteome</keyword>
<proteinExistence type="inferred from homology"/>
<dbReference type="GO" id="GO:0001653">
    <property type="term" value="F:peptide receptor activity"/>
    <property type="evidence" value="ECO:0007669"/>
    <property type="project" value="TreeGrafter"/>
</dbReference>
<keyword evidence="4" id="KW-1133">Transmembrane helix</keyword>
<dbReference type="Pfam" id="PF00211">
    <property type="entry name" value="Guanylate_cyc"/>
    <property type="match status" value="1"/>
</dbReference>
<dbReference type="GO" id="GO:0004016">
    <property type="term" value="F:adenylate cyclase activity"/>
    <property type="evidence" value="ECO:0007669"/>
    <property type="project" value="TreeGrafter"/>
</dbReference>
<dbReference type="EMBL" id="BNCO01000016">
    <property type="protein sequence ID" value="GIL53828.1"/>
    <property type="molecule type" value="Genomic_DNA"/>
</dbReference>
<evidence type="ECO:0000259" key="9">
    <source>
        <dbReference type="PROSITE" id="PS50125"/>
    </source>
</evidence>
<feature type="compositionally biased region" description="Acidic residues" evidence="8">
    <location>
        <begin position="690"/>
        <end position="707"/>
    </location>
</feature>
<dbReference type="SUPFAM" id="SSF55073">
    <property type="entry name" value="Nucleotide cyclase"/>
    <property type="match status" value="1"/>
</dbReference>
<feature type="compositionally biased region" description="Low complexity" evidence="8">
    <location>
        <begin position="178"/>
        <end position="192"/>
    </location>
</feature>
<dbReference type="GO" id="GO:0005886">
    <property type="term" value="C:plasma membrane"/>
    <property type="evidence" value="ECO:0007669"/>
    <property type="project" value="TreeGrafter"/>
</dbReference>
<feature type="compositionally biased region" description="Basic and acidic residues" evidence="8">
    <location>
        <begin position="360"/>
        <end position="370"/>
    </location>
</feature>
<feature type="compositionally biased region" description="Low complexity" evidence="8">
    <location>
        <begin position="671"/>
        <end position="685"/>
    </location>
</feature>
<evidence type="ECO:0000256" key="2">
    <source>
        <dbReference type="ARBA" id="ARBA00022692"/>
    </source>
</evidence>
<dbReference type="PROSITE" id="PS50125">
    <property type="entry name" value="GUANYLATE_CYCLASE_2"/>
    <property type="match status" value="1"/>
</dbReference>
<dbReference type="CDD" id="cd07302">
    <property type="entry name" value="CHD"/>
    <property type="match status" value="1"/>
</dbReference>
<evidence type="ECO:0000256" key="6">
    <source>
        <dbReference type="ARBA" id="ARBA00023239"/>
    </source>
</evidence>
<dbReference type="InterPro" id="IPR050401">
    <property type="entry name" value="Cyclic_nucleotide_synthase"/>
</dbReference>
<keyword evidence="3" id="KW-0547">Nucleotide-binding</keyword>
<feature type="region of interest" description="Disordered" evidence="8">
    <location>
        <begin position="1011"/>
        <end position="1044"/>
    </location>
</feature>
<dbReference type="PROSITE" id="PS00452">
    <property type="entry name" value="GUANYLATE_CYCLASE_1"/>
    <property type="match status" value="1"/>
</dbReference>
<dbReference type="GO" id="GO:0035556">
    <property type="term" value="P:intracellular signal transduction"/>
    <property type="evidence" value="ECO:0007669"/>
    <property type="project" value="InterPro"/>
</dbReference>
<evidence type="ECO:0000256" key="1">
    <source>
        <dbReference type="ARBA" id="ARBA00004370"/>
    </source>
</evidence>
<feature type="region of interest" description="Disordered" evidence="8">
    <location>
        <begin position="1272"/>
        <end position="1296"/>
    </location>
</feature>
<feature type="region of interest" description="Disordered" evidence="8">
    <location>
        <begin position="555"/>
        <end position="730"/>
    </location>
</feature>
<feature type="region of interest" description="Disordered" evidence="8">
    <location>
        <begin position="514"/>
        <end position="536"/>
    </location>
</feature>
<evidence type="ECO:0000256" key="5">
    <source>
        <dbReference type="ARBA" id="ARBA00023136"/>
    </source>
</evidence>
<dbReference type="PANTHER" id="PTHR11920">
    <property type="entry name" value="GUANYLYL CYCLASE"/>
    <property type="match status" value="1"/>
</dbReference>
<feature type="compositionally biased region" description="Polar residues" evidence="8">
    <location>
        <begin position="1274"/>
        <end position="1285"/>
    </location>
</feature>
<comment type="similarity">
    <text evidence="7">Belongs to the adenylyl cyclase class-4/guanylyl cyclase family.</text>
</comment>
<feature type="compositionally biased region" description="Gly residues" evidence="8">
    <location>
        <begin position="1351"/>
        <end position="1361"/>
    </location>
</feature>
<dbReference type="InterPro" id="IPR018297">
    <property type="entry name" value="A/G_cyclase_CS"/>
</dbReference>
<accession>A0A8J4B8N2</accession>
<comment type="caution">
    <text evidence="10">The sequence shown here is derived from an EMBL/GenBank/DDBJ whole genome shotgun (WGS) entry which is preliminary data.</text>
</comment>
<evidence type="ECO:0000256" key="4">
    <source>
        <dbReference type="ARBA" id="ARBA00022989"/>
    </source>
</evidence>
<feature type="region of interest" description="Disordered" evidence="8">
    <location>
        <begin position="354"/>
        <end position="396"/>
    </location>
</feature>
<evidence type="ECO:0000313" key="11">
    <source>
        <dbReference type="Proteomes" id="UP000747399"/>
    </source>
</evidence>
<keyword evidence="6 7" id="KW-0456">Lyase</keyword>
<feature type="domain" description="Guanylate cyclase" evidence="9">
    <location>
        <begin position="1064"/>
        <end position="1206"/>
    </location>
</feature>
<feature type="compositionally biased region" description="Low complexity" evidence="8">
    <location>
        <begin position="1331"/>
        <end position="1350"/>
    </location>
</feature>
<feature type="compositionally biased region" description="Polar residues" evidence="8">
    <location>
        <begin position="228"/>
        <end position="237"/>
    </location>
</feature>
<protein>
    <recommendedName>
        <fullName evidence="9">Guanylate cyclase domain-containing protein</fullName>
    </recommendedName>
</protein>
<feature type="compositionally biased region" description="Basic and acidic residues" evidence="8">
    <location>
        <begin position="708"/>
        <end position="722"/>
    </location>
</feature>
<name>A0A8J4B8N2_9CHLO</name>
<dbReference type="GO" id="GO:0000166">
    <property type="term" value="F:nucleotide binding"/>
    <property type="evidence" value="ECO:0007669"/>
    <property type="project" value="UniProtKB-KW"/>
</dbReference>
<organism evidence="10 11">
    <name type="scientific">Volvox africanus</name>
    <dbReference type="NCBI Taxonomy" id="51714"/>
    <lineage>
        <taxon>Eukaryota</taxon>
        <taxon>Viridiplantae</taxon>
        <taxon>Chlorophyta</taxon>
        <taxon>core chlorophytes</taxon>
        <taxon>Chlorophyceae</taxon>
        <taxon>CS clade</taxon>
        <taxon>Chlamydomonadales</taxon>
        <taxon>Volvocaceae</taxon>
        <taxon>Volvox</taxon>
    </lineage>
</organism>
<dbReference type="Gene3D" id="3.30.70.1230">
    <property type="entry name" value="Nucleotide cyclase"/>
    <property type="match status" value="1"/>
</dbReference>
<keyword evidence="2" id="KW-0812">Transmembrane</keyword>
<keyword evidence="5" id="KW-0472">Membrane</keyword>
<feature type="region of interest" description="Disordered" evidence="8">
    <location>
        <begin position="227"/>
        <end position="256"/>
    </location>
</feature>
<feature type="region of interest" description="Disordered" evidence="8">
    <location>
        <begin position="1331"/>
        <end position="1361"/>
    </location>
</feature>
<gene>
    <name evidence="10" type="ORF">Vafri_9470</name>
</gene>
<evidence type="ECO:0000256" key="3">
    <source>
        <dbReference type="ARBA" id="ARBA00022741"/>
    </source>
</evidence>
<evidence type="ECO:0000313" key="10">
    <source>
        <dbReference type="EMBL" id="GIL53828.1"/>
    </source>
</evidence>
<dbReference type="InterPro" id="IPR029787">
    <property type="entry name" value="Nucleotide_cyclase"/>
</dbReference>
<feature type="compositionally biased region" description="Gly residues" evidence="8">
    <location>
        <begin position="1020"/>
        <end position="1033"/>
    </location>
</feature>
<dbReference type="GO" id="GO:0004383">
    <property type="term" value="F:guanylate cyclase activity"/>
    <property type="evidence" value="ECO:0007669"/>
    <property type="project" value="TreeGrafter"/>
</dbReference>
<feature type="compositionally biased region" description="Low complexity" evidence="8">
    <location>
        <begin position="559"/>
        <end position="581"/>
    </location>
</feature>
<feature type="compositionally biased region" description="Low complexity" evidence="8">
    <location>
        <begin position="632"/>
        <end position="643"/>
    </location>
</feature>
<feature type="region of interest" description="Disordered" evidence="8">
    <location>
        <begin position="178"/>
        <end position="198"/>
    </location>
</feature>
<dbReference type="Proteomes" id="UP000747399">
    <property type="component" value="Unassembled WGS sequence"/>
</dbReference>
<dbReference type="InterPro" id="IPR001054">
    <property type="entry name" value="A/G_cyclase"/>
</dbReference>
<comment type="subcellular location">
    <subcellularLocation>
        <location evidence="1">Membrane</location>
    </subcellularLocation>
</comment>
<dbReference type="GO" id="GO:0007168">
    <property type="term" value="P:receptor guanylyl cyclase signaling pathway"/>
    <property type="evidence" value="ECO:0007669"/>
    <property type="project" value="TreeGrafter"/>
</dbReference>
<evidence type="ECO:0000256" key="7">
    <source>
        <dbReference type="RuleBase" id="RU000405"/>
    </source>
</evidence>
<dbReference type="FunFam" id="3.30.70.1230:FF:000057">
    <property type="entry name" value="Guanylate cyclase"/>
    <property type="match status" value="1"/>
</dbReference>
<dbReference type="SMART" id="SM00044">
    <property type="entry name" value="CYCc"/>
    <property type="match status" value="1"/>
</dbReference>
<reference evidence="10" key="1">
    <citation type="journal article" date="2021" name="Proc. Natl. Acad. Sci. U.S.A.">
        <title>Three genomes in the algal genus Volvox reveal the fate of a haploid sex-determining region after a transition to homothallism.</title>
        <authorList>
            <person name="Yamamoto K."/>
            <person name="Hamaji T."/>
            <person name="Kawai-Toyooka H."/>
            <person name="Matsuzaki R."/>
            <person name="Takahashi F."/>
            <person name="Nishimura Y."/>
            <person name="Kawachi M."/>
            <person name="Noguchi H."/>
            <person name="Minakuchi Y."/>
            <person name="Umen J.G."/>
            <person name="Toyoda A."/>
            <person name="Nozaki H."/>
        </authorList>
    </citation>
    <scope>NUCLEOTIDE SEQUENCE</scope>
    <source>
        <strain evidence="10">NIES-3780</strain>
    </source>
</reference>
<evidence type="ECO:0000256" key="8">
    <source>
        <dbReference type="SAM" id="MobiDB-lite"/>
    </source>
</evidence>
<feature type="compositionally biased region" description="Basic residues" evidence="8">
    <location>
        <begin position="371"/>
        <end position="381"/>
    </location>
</feature>
<sequence length="1361" mass="140821">MANFALEASGLLRGASPIEFVLGLISGEVKCISPGAEVVWGSALRELHAGALPQTPWFSRNDSSLQVALAERRELFGALLAPEMAEMLFTSLQKQLASVTSSPNVWGLIMLPDCSAGVSYAQPLAEVTMPDTQDLAPADRLQEAQPHDSPSSVTNPCPQAEVIQTADIQRQDPVLQAEPVEQQASEQQSQLQSPPPAQPQLQLLQEPAQQQPVAATEPEYDTGRALRNSASAGQQSGTDRRRALRPPQAPFTAASSGWQPYFASELDLMEEQQPYFMADMLQLQTHSCTLREGAASPNIVMARHADISGSGRLENVGVRHELLDSAGSLHRFSGSLLLEGGGRGVEGVGGVRLAAGGGRGEQRRGGVGRRDVHRSRLRRGSPRSLQAGGSSAAAHQRVVLDDSARAQRSNGSGGATAVAAVVEQHGAGGSGGPVTALGPLSSADATDAGPVGEFHSSVPSQTVGRARLSETSSQARQLLSSISMNQLFDEELPQQPRASSHEDVGSAVAVAAEGETAARAPHPSTEDLAAAAPSTVGTVGEEVTSAAIHVDPEVSPFMSSAGNALQGQQAQQELQRESSASGFAPGHSGSDSASNTPIRRMNTRSRLDTLLRSGNPAFVARMRQSCRRRNGSTRSSPRTVSPSQTGEDEEAHLPRSVASGVPRNVHPKAPGSSSSSGLGMELCGSGKDKDEDDGLGELSEEEEEEQAREDKEEGEQESHEEGQQDEMTWPGCEGRWHQVRLQLIIPPAGDAMAAVAQSGPAEAAEAPAATADPSLVAAANSTGGGSSSAPGQEPLLRMVLTDVDELVRTTLDVSAELLGLQSRYAKLETLLASEHKLLEAVFPRQAIEHMTRVIAARSSGRPPDPPMLTGPVAVLDSLCFPVIAGLKFPRTAAGALGKTQAGALPTATSGGGGEARLPGTWPQLERSLFNQSCLDAGGEEVSGGGALVLPQGAAACSEYESRHNGPRMRRLQGPRGLLRNTKAQGPAMKASNSGACDSACAGRPLTPFRGGSGTSSCSGSGAGGRDGGGGSSGGPSTVVRAHSSGAPIHLDGGVPLATAHRCVTVLFADIVGFTTMCNCLEPLDIMNFLNGLYTRFDSLCDIYGVYKVETIGDCFMAVGGLITVDGEGFKAVRGDGSEDGLHALKVMSFAKSMLREVATLIMPHNGSPLRLRVGLHSGPVTAGIVGAKMPRFCLFGDTVNTASRMESTCEPGAIHVSAATRELLPEENWVATGGVQIKGKGEMQTFLWRPPPGFAAPKGGFSASVATLGHTEGASDTATSSSGVLTTRRPGGATGPMARAAISDGEVIRKQMVLLRQTVQLGGSAREAATAPQPAAGWAGTGAAAANTAAAGGGSSGAAAP</sequence>
<dbReference type="PANTHER" id="PTHR11920:SF335">
    <property type="entry name" value="GUANYLATE CYCLASE"/>
    <property type="match status" value="1"/>
</dbReference>